<dbReference type="GO" id="GO:0009103">
    <property type="term" value="P:lipopolysaccharide biosynthetic process"/>
    <property type="evidence" value="ECO:0007669"/>
    <property type="project" value="TreeGrafter"/>
</dbReference>
<evidence type="ECO:0000259" key="2">
    <source>
        <dbReference type="Pfam" id="PF00534"/>
    </source>
</evidence>
<protein>
    <submittedName>
        <fullName evidence="4">Group 1 glycosyl transferase</fullName>
    </submittedName>
</protein>
<dbReference type="PANTHER" id="PTHR46401:SF2">
    <property type="entry name" value="GLYCOSYLTRANSFERASE WBBK-RELATED"/>
    <property type="match status" value="1"/>
</dbReference>
<dbReference type="STRING" id="1231623.Tasa_031_025"/>
<accession>A0A0D6MMC1</accession>
<dbReference type="PANTHER" id="PTHR46401">
    <property type="entry name" value="GLYCOSYLTRANSFERASE WBBK-RELATED"/>
    <property type="match status" value="1"/>
</dbReference>
<keyword evidence="5" id="KW-1185">Reference proteome</keyword>
<keyword evidence="1 4" id="KW-0808">Transferase</keyword>
<dbReference type="AlphaFoldDB" id="A0A0D6MMC1"/>
<dbReference type="SUPFAM" id="SSF53756">
    <property type="entry name" value="UDP-Glycosyltransferase/glycogen phosphorylase"/>
    <property type="match status" value="1"/>
</dbReference>
<dbReference type="Pfam" id="PF13439">
    <property type="entry name" value="Glyco_transf_4"/>
    <property type="match status" value="1"/>
</dbReference>
<dbReference type="GO" id="GO:0016757">
    <property type="term" value="F:glycosyltransferase activity"/>
    <property type="evidence" value="ECO:0007669"/>
    <property type="project" value="InterPro"/>
</dbReference>
<evidence type="ECO:0000313" key="4">
    <source>
        <dbReference type="EMBL" id="GAN54807.1"/>
    </source>
</evidence>
<gene>
    <name evidence="4" type="ORF">Tasa_031_025</name>
</gene>
<feature type="domain" description="Glycosyl transferase family 1" evidence="2">
    <location>
        <begin position="261"/>
        <end position="409"/>
    </location>
</feature>
<organism evidence="4 5">
    <name type="scientific">Tanticharoenia sakaeratensis NBRC 103193</name>
    <dbReference type="NCBI Taxonomy" id="1231623"/>
    <lineage>
        <taxon>Bacteria</taxon>
        <taxon>Pseudomonadati</taxon>
        <taxon>Pseudomonadota</taxon>
        <taxon>Alphaproteobacteria</taxon>
        <taxon>Acetobacterales</taxon>
        <taxon>Acetobacteraceae</taxon>
        <taxon>Tanticharoenia</taxon>
    </lineage>
</organism>
<evidence type="ECO:0000256" key="1">
    <source>
        <dbReference type="ARBA" id="ARBA00022679"/>
    </source>
</evidence>
<dbReference type="OrthoDB" id="9801609at2"/>
<sequence length="450" mass="50700">MSLPSRLHVALDGFNLALPRGTGVATYARTLSHALEAMSCQVDVLYGLNISPRAKSALREVLFFDRLGGEEKRQTGRFLTSRWKEQQRAMLFGQRAVEISVDARVDIRSFRERLPAFDRILNARDLFTTATRHYRRTRRFLTVDLPETPDIMHWTYPLPIRVRGAKNVYTIHDLVPLRLPHTTLDDKAFHFRLINDIVRRADALCTVSEASRRDIIAFAPTSDAILHNTYQAVRRPADVMNLPAEILERTLRQLYGLRPDGYFLYYGSIEPKKNIGRLIEATLSAQTDRPLVIVGAMAWKSEGELRLLQTGLNSGRIIRMEYLPEADLMALVRGARAVLFPSLTEGFGLPVVEAMTMGTPVLTSREASLPEVTGDAACLVEAYDTPDIARGIRRLDSDDVLCNALRSAGPAQADKFNMDIYQTRLKEFYAAVLARKPGSRARSTASRRRD</sequence>
<dbReference type="EMBL" id="BALE01000031">
    <property type="protein sequence ID" value="GAN54807.1"/>
    <property type="molecule type" value="Genomic_DNA"/>
</dbReference>
<dbReference type="InterPro" id="IPR028098">
    <property type="entry name" value="Glyco_trans_4-like_N"/>
</dbReference>
<feature type="domain" description="Glycosyltransferase subfamily 4-like N-terminal" evidence="3">
    <location>
        <begin position="23"/>
        <end position="217"/>
    </location>
</feature>
<dbReference type="Pfam" id="PF00534">
    <property type="entry name" value="Glycos_transf_1"/>
    <property type="match status" value="1"/>
</dbReference>
<dbReference type="CDD" id="cd03809">
    <property type="entry name" value="GT4_MtfB-like"/>
    <property type="match status" value="1"/>
</dbReference>
<name>A0A0D6MMC1_9PROT</name>
<evidence type="ECO:0000259" key="3">
    <source>
        <dbReference type="Pfam" id="PF13439"/>
    </source>
</evidence>
<reference evidence="4 5" key="1">
    <citation type="submission" date="2012-10" db="EMBL/GenBank/DDBJ databases">
        <title>Genome sequencing of Tanticharoenia sakaeratensis NBRC 103193.</title>
        <authorList>
            <person name="Azuma Y."/>
            <person name="Hadano H."/>
            <person name="Hirakawa H."/>
            <person name="Matsushita K."/>
        </authorList>
    </citation>
    <scope>NUCLEOTIDE SEQUENCE [LARGE SCALE GENOMIC DNA]</scope>
    <source>
        <strain evidence="4 5">NBRC 103193</strain>
    </source>
</reference>
<comment type="caution">
    <text evidence="4">The sequence shown here is derived from an EMBL/GenBank/DDBJ whole genome shotgun (WGS) entry which is preliminary data.</text>
</comment>
<dbReference type="InterPro" id="IPR001296">
    <property type="entry name" value="Glyco_trans_1"/>
</dbReference>
<dbReference type="RefSeq" id="WP_048849433.1">
    <property type="nucleotide sequence ID" value="NZ_BALE01000031.1"/>
</dbReference>
<dbReference type="Proteomes" id="UP000032679">
    <property type="component" value="Unassembled WGS sequence"/>
</dbReference>
<dbReference type="Gene3D" id="3.40.50.2000">
    <property type="entry name" value="Glycogen Phosphorylase B"/>
    <property type="match status" value="2"/>
</dbReference>
<proteinExistence type="predicted"/>
<evidence type="ECO:0000313" key="5">
    <source>
        <dbReference type="Proteomes" id="UP000032679"/>
    </source>
</evidence>